<gene>
    <name evidence="2" type="ORF">GEU84_019600</name>
</gene>
<name>A0A8X8H0L4_9RHOB</name>
<dbReference type="AlphaFoldDB" id="A0A8X8H0L4"/>
<keyword evidence="1" id="KW-0812">Transmembrane</keyword>
<feature type="transmembrane region" description="Helical" evidence="1">
    <location>
        <begin position="301"/>
        <end position="325"/>
    </location>
</feature>
<accession>A0A8X8H0L4</accession>
<evidence type="ECO:0000256" key="1">
    <source>
        <dbReference type="SAM" id="Phobius"/>
    </source>
</evidence>
<feature type="transmembrane region" description="Helical" evidence="1">
    <location>
        <begin position="21"/>
        <end position="42"/>
    </location>
</feature>
<sequence>MTLPKRLRTLFESVSSWSRPAWFLLASAGLTGVIFLFVRVFVLDITPVALISAQSTFVTYEVQRGPASNFTLQGAQLRDRSQVCEGILDGTGRFTGLVAPGQGNRVSYTHHRSHLLITLDIPPGTSAAELTVEGHAVCKVQGDTLNLLVPNEVLDRHLPFPIVGRGEIGAELRIQTAPVQAQDLIQVDDGHGGFSVRRAPGPLLMGATVRLFGRTSTLSGTGQLYPIPDAEFQIPRGSRLSSTEEPSTMVGTVTAAADDFALDVEVTLEASEVLIYRIGQRDQVERLAVGAFARSFSNPGLVPILVAIAIFGFILQLLCALDGVVRDKRGRR</sequence>
<proteinExistence type="predicted"/>
<keyword evidence="1" id="KW-0472">Membrane</keyword>
<dbReference type="Proteomes" id="UP000484076">
    <property type="component" value="Unassembled WGS sequence"/>
</dbReference>
<organism evidence="2 3">
    <name type="scientific">Fertoeibacter niger</name>
    <dbReference type="NCBI Taxonomy" id="2656921"/>
    <lineage>
        <taxon>Bacteria</taxon>
        <taxon>Pseudomonadati</taxon>
        <taxon>Pseudomonadota</taxon>
        <taxon>Alphaproteobacteria</taxon>
        <taxon>Rhodobacterales</taxon>
        <taxon>Paracoccaceae</taxon>
        <taxon>Fertoeibacter</taxon>
    </lineage>
</organism>
<evidence type="ECO:0000313" key="2">
    <source>
        <dbReference type="EMBL" id="NUB46602.1"/>
    </source>
</evidence>
<keyword evidence="1" id="KW-1133">Transmembrane helix</keyword>
<dbReference type="EMBL" id="WHUT02000017">
    <property type="protein sequence ID" value="NUB46602.1"/>
    <property type="molecule type" value="Genomic_DNA"/>
</dbReference>
<dbReference type="RefSeq" id="WP_152828617.1">
    <property type="nucleotide sequence ID" value="NZ_WHUT02000017.1"/>
</dbReference>
<comment type="caution">
    <text evidence="2">The sequence shown here is derived from an EMBL/GenBank/DDBJ whole genome shotgun (WGS) entry which is preliminary data.</text>
</comment>
<evidence type="ECO:0000313" key="3">
    <source>
        <dbReference type="Proteomes" id="UP000484076"/>
    </source>
</evidence>
<protein>
    <submittedName>
        <fullName evidence="2">Uncharacterized protein</fullName>
    </submittedName>
</protein>
<keyword evidence="3" id="KW-1185">Reference proteome</keyword>
<reference evidence="2" key="1">
    <citation type="submission" date="2020-05" db="EMBL/GenBank/DDBJ databases">
        <title>Fertoebacter nigrum gen. nov., sp. nov., a new member of the family Rhodobacteraceae.</title>
        <authorList>
            <person name="Szuroczki S."/>
            <person name="Abbaszade G."/>
            <person name="Buni D."/>
            <person name="Schumann P."/>
            <person name="Toth E."/>
        </authorList>
    </citation>
    <scope>NUCLEOTIDE SEQUENCE</scope>
    <source>
        <strain evidence="2">RG-N-1a</strain>
    </source>
</reference>